<dbReference type="RefSeq" id="WP_268005222.1">
    <property type="nucleotide sequence ID" value="NZ_BSUT01000001.1"/>
</dbReference>
<keyword evidence="1" id="KW-0812">Transmembrane</keyword>
<keyword evidence="3" id="KW-1185">Reference proteome</keyword>
<feature type="transmembrane region" description="Helical" evidence="1">
    <location>
        <begin position="50"/>
        <end position="71"/>
    </location>
</feature>
<gene>
    <name evidence="2" type="ORF">NZD89_24110</name>
</gene>
<evidence type="ECO:0000256" key="1">
    <source>
        <dbReference type="SAM" id="Phobius"/>
    </source>
</evidence>
<organism evidence="2 3">
    <name type="scientific">Alicyclobacillus fastidiosus</name>
    <dbReference type="NCBI Taxonomy" id="392011"/>
    <lineage>
        <taxon>Bacteria</taxon>
        <taxon>Bacillati</taxon>
        <taxon>Bacillota</taxon>
        <taxon>Bacilli</taxon>
        <taxon>Bacillales</taxon>
        <taxon>Alicyclobacillaceae</taxon>
        <taxon>Alicyclobacillus</taxon>
    </lineage>
</organism>
<feature type="transmembrane region" description="Helical" evidence="1">
    <location>
        <begin position="21"/>
        <end position="44"/>
    </location>
</feature>
<dbReference type="EMBL" id="CP104067">
    <property type="protein sequence ID" value="WAH41307.1"/>
    <property type="molecule type" value="Genomic_DNA"/>
</dbReference>
<keyword evidence="1" id="KW-1133">Transmembrane helix</keyword>
<evidence type="ECO:0000313" key="2">
    <source>
        <dbReference type="EMBL" id="WAH41307.1"/>
    </source>
</evidence>
<sequence>MMKELTHRGHVLEKMVTGARFFFIWSLFLLVLEIITLFGATAPASKFLDLFALLFTVMLMLVTTVGLRLFLKWQTNRERLDRG</sequence>
<dbReference type="Proteomes" id="UP001164761">
    <property type="component" value="Chromosome"/>
</dbReference>
<keyword evidence="1" id="KW-0472">Membrane</keyword>
<accession>A0ABY6ZEP4</accession>
<reference evidence="2" key="1">
    <citation type="submission" date="2022-08" db="EMBL/GenBank/DDBJ databases">
        <title>Alicyclobacillus fastidiosus DSM 17978, complete genome.</title>
        <authorList>
            <person name="Wang Q."/>
            <person name="Cai R."/>
            <person name="Wang Z."/>
        </authorList>
    </citation>
    <scope>NUCLEOTIDE SEQUENCE</scope>
    <source>
        <strain evidence="2">DSM 17978</strain>
    </source>
</reference>
<evidence type="ECO:0000313" key="3">
    <source>
        <dbReference type="Proteomes" id="UP001164761"/>
    </source>
</evidence>
<protein>
    <submittedName>
        <fullName evidence="2">Uncharacterized protein</fullName>
    </submittedName>
</protein>
<proteinExistence type="predicted"/>
<name>A0ABY6ZEP4_9BACL</name>